<dbReference type="RefSeq" id="WP_014266806.1">
    <property type="nucleotide sequence ID" value="NC_016631.1"/>
</dbReference>
<dbReference type="GO" id="GO:0016491">
    <property type="term" value="F:oxidoreductase activity"/>
    <property type="evidence" value="ECO:0007669"/>
    <property type="project" value="UniProtKB-KW"/>
</dbReference>
<protein>
    <submittedName>
        <fullName evidence="9">DSBA oxidoreductase</fullName>
    </submittedName>
</protein>
<evidence type="ECO:0000256" key="7">
    <source>
        <dbReference type="SAM" id="SignalP"/>
    </source>
</evidence>
<dbReference type="InterPro" id="IPR012336">
    <property type="entry name" value="Thioredoxin-like_fold"/>
</dbReference>
<dbReference type="Proteomes" id="UP000007113">
    <property type="component" value="Chromosome"/>
</dbReference>
<dbReference type="eggNOG" id="COG1651">
    <property type="taxonomic scope" value="Bacteria"/>
</dbReference>
<dbReference type="STRING" id="682795.AciX8_3644"/>
<dbReference type="InterPro" id="IPR036249">
    <property type="entry name" value="Thioredoxin-like_sf"/>
</dbReference>
<reference evidence="9 10" key="1">
    <citation type="submission" date="2011-11" db="EMBL/GenBank/DDBJ databases">
        <title>Complete sequence of Granulicella mallensis MP5ACTX8.</title>
        <authorList>
            <consortium name="US DOE Joint Genome Institute"/>
            <person name="Lucas S."/>
            <person name="Copeland A."/>
            <person name="Lapidus A."/>
            <person name="Cheng J.-F."/>
            <person name="Goodwin L."/>
            <person name="Pitluck S."/>
            <person name="Peters L."/>
            <person name="Lu M."/>
            <person name="Detter J.C."/>
            <person name="Han C."/>
            <person name="Tapia R."/>
            <person name="Land M."/>
            <person name="Hauser L."/>
            <person name="Kyrpides N."/>
            <person name="Ivanova N."/>
            <person name="Mikhailova N."/>
            <person name="Pagani I."/>
            <person name="Rawat S."/>
            <person name="Mannisto M."/>
            <person name="Haggblom M."/>
            <person name="Woyke T."/>
        </authorList>
    </citation>
    <scope>NUCLEOTIDE SEQUENCE [LARGE SCALE GENOMIC DNA]</scope>
    <source>
        <strain evidence="10">ATCC BAA-1857 / DSM 23137 / MP5ACTX8</strain>
    </source>
</reference>
<dbReference type="PANTHER" id="PTHR13887:SF14">
    <property type="entry name" value="DISULFIDE BOND FORMATION PROTEIN D"/>
    <property type="match status" value="1"/>
</dbReference>
<dbReference type="AlphaFoldDB" id="G8NYG6"/>
<dbReference type="Gene3D" id="3.40.30.10">
    <property type="entry name" value="Glutaredoxin"/>
    <property type="match status" value="1"/>
</dbReference>
<keyword evidence="4" id="KW-1015">Disulfide bond</keyword>
<dbReference type="EMBL" id="CP003130">
    <property type="protein sequence ID" value="AEU37932.1"/>
    <property type="molecule type" value="Genomic_DNA"/>
</dbReference>
<evidence type="ECO:0000259" key="8">
    <source>
        <dbReference type="Pfam" id="PF13462"/>
    </source>
</evidence>
<keyword evidence="10" id="KW-1185">Reference proteome</keyword>
<feature type="region of interest" description="Disordered" evidence="6">
    <location>
        <begin position="26"/>
        <end position="66"/>
    </location>
</feature>
<name>G8NYG6_GRAMM</name>
<proteinExistence type="inferred from homology"/>
<keyword evidence="2 7" id="KW-0732">Signal</keyword>
<dbReference type="PANTHER" id="PTHR13887">
    <property type="entry name" value="GLUTATHIONE S-TRANSFERASE KAPPA"/>
    <property type="match status" value="1"/>
</dbReference>
<evidence type="ECO:0000256" key="2">
    <source>
        <dbReference type="ARBA" id="ARBA00022729"/>
    </source>
</evidence>
<feature type="domain" description="Thioredoxin-like fold" evidence="8">
    <location>
        <begin position="167"/>
        <end position="322"/>
    </location>
</feature>
<evidence type="ECO:0000256" key="3">
    <source>
        <dbReference type="ARBA" id="ARBA00023002"/>
    </source>
</evidence>
<feature type="chain" id="PRO_5003513205" evidence="7">
    <location>
        <begin position="24"/>
        <end position="343"/>
    </location>
</feature>
<evidence type="ECO:0000256" key="5">
    <source>
        <dbReference type="ARBA" id="ARBA00023284"/>
    </source>
</evidence>
<evidence type="ECO:0000313" key="9">
    <source>
        <dbReference type="EMBL" id="AEU37932.1"/>
    </source>
</evidence>
<dbReference type="HOGENOM" id="CLU_067526_0_0_0"/>
<evidence type="ECO:0000256" key="6">
    <source>
        <dbReference type="SAM" id="MobiDB-lite"/>
    </source>
</evidence>
<keyword evidence="3" id="KW-0560">Oxidoreductase</keyword>
<dbReference type="SUPFAM" id="SSF52833">
    <property type="entry name" value="Thioredoxin-like"/>
    <property type="match status" value="1"/>
</dbReference>
<evidence type="ECO:0000256" key="4">
    <source>
        <dbReference type="ARBA" id="ARBA00023157"/>
    </source>
</evidence>
<evidence type="ECO:0000313" key="10">
    <source>
        <dbReference type="Proteomes" id="UP000007113"/>
    </source>
</evidence>
<keyword evidence="5" id="KW-0676">Redox-active center</keyword>
<evidence type="ECO:0000256" key="1">
    <source>
        <dbReference type="ARBA" id="ARBA00005791"/>
    </source>
</evidence>
<gene>
    <name evidence="9" type="ordered locus">AciX8_3644</name>
</gene>
<accession>G8NYG6</accession>
<sequence precursor="true">MKNSTLATAAGLALLTVAVPMFGQTPGTPKLSPATQAAEPQAPKPQNAVPPANPFPPVNPKNFTATSPTADEVNSFLKAIWGYDENRIWSVAAVLATPAPGVSKVVVFVSDKSQPGKGTQTVFFTTPDGKHAIADNVIDFGATPFAATRKILQDRVDGPARGAAGKELLLVEFADLQCPHCKEVQATMDNIAQDFPQARIVFENYPISELHPYAFRAAAEGECVRKAKGDSAFFTYAQTVFDMQDGLTPERADATLSAAVTKAGGDPAAAAACAETPAIKDAVKASQKLGTDVGVDQTPILAVNGHLLPVAGIPYETLKKIIAHQAGLDGVVVHLQPTLSTLK</sequence>
<dbReference type="KEGG" id="gma:AciX8_3644"/>
<comment type="similarity">
    <text evidence="1">Belongs to the thioredoxin family. DsbA subfamily.</text>
</comment>
<organism evidence="9 10">
    <name type="scientific">Granulicella mallensis (strain ATCC BAA-1857 / DSM 23137 / MP5ACTX8)</name>
    <dbReference type="NCBI Taxonomy" id="682795"/>
    <lineage>
        <taxon>Bacteria</taxon>
        <taxon>Pseudomonadati</taxon>
        <taxon>Acidobacteriota</taxon>
        <taxon>Terriglobia</taxon>
        <taxon>Terriglobales</taxon>
        <taxon>Acidobacteriaceae</taxon>
        <taxon>Granulicella</taxon>
    </lineage>
</organism>
<feature type="signal peptide" evidence="7">
    <location>
        <begin position="1"/>
        <end position="23"/>
    </location>
</feature>
<dbReference type="Pfam" id="PF13462">
    <property type="entry name" value="Thioredoxin_4"/>
    <property type="match status" value="1"/>
</dbReference>